<sequence>MEGVVLEQLKAFAKSGQEFFDGVFRRRNPIEILKRLQREAFSDLMKLRERQEKVERVLSFYQSSKGGPFQESTTHLRGQVDFLGALLVFGDVNRPNFDVVNMLGNRTGVDSMFIFETTFGEKGTASAEFVATHGDWEHCQPKPLSLAKLSLTANVNHWFSFVAMPLGARCRDVAVASNSFHQVGKGFTDFSYFGPPLLSLHNGTAVGITVRKSNVIASLAQLVTGLGMPPSSNITENRSSTFGQLVYQFSGGTKLSILGLHHIPLSSKKLGKFGALTIPIFFSKQDEVSEAVPELLPSMGTETRVSAGSIALMAESELDGFTKVGGWVEMNKLNPKSLQLGLTISDVSDDSFGWGTCLSGIIGSSANEAHFQAESYLKFNLGNNFCLKPGLVLGIDANSKIATLMLRSNWSL</sequence>
<reference evidence="1 2" key="1">
    <citation type="submission" date="2024-01" db="EMBL/GenBank/DDBJ databases">
        <title>The genomes of 5 underutilized Papilionoideae crops provide insights into root nodulation and disease resistanc.</title>
        <authorList>
            <person name="Jiang F."/>
        </authorList>
    </citation>
    <scope>NUCLEOTIDE SEQUENCE [LARGE SCALE GENOMIC DNA]</scope>
    <source>
        <strain evidence="1">DUOXIRENSHENG_FW03</strain>
        <tissue evidence="1">Leaves</tissue>
    </source>
</reference>
<proteinExistence type="predicted"/>
<dbReference type="AlphaFoldDB" id="A0AAN9XUW6"/>
<protein>
    <submittedName>
        <fullName evidence="1">Uncharacterized protein</fullName>
    </submittedName>
</protein>
<dbReference type="EMBL" id="JAYMYS010000001">
    <property type="protein sequence ID" value="KAK7409904.1"/>
    <property type="molecule type" value="Genomic_DNA"/>
</dbReference>
<dbReference type="PANTHER" id="PTHR35097">
    <property type="entry name" value="GDSL ESTERASE/LIPASE"/>
    <property type="match status" value="1"/>
</dbReference>
<keyword evidence="2" id="KW-1185">Reference proteome</keyword>
<dbReference type="Proteomes" id="UP001386955">
    <property type="component" value="Unassembled WGS sequence"/>
</dbReference>
<name>A0AAN9XUW6_PSOTE</name>
<evidence type="ECO:0000313" key="1">
    <source>
        <dbReference type="EMBL" id="KAK7409904.1"/>
    </source>
</evidence>
<dbReference type="PANTHER" id="PTHR35097:SF1">
    <property type="entry name" value="GDSL ESTERASE_LIPASE"/>
    <property type="match status" value="1"/>
</dbReference>
<organism evidence="1 2">
    <name type="scientific">Psophocarpus tetragonolobus</name>
    <name type="common">Winged bean</name>
    <name type="synonym">Dolichos tetragonolobus</name>
    <dbReference type="NCBI Taxonomy" id="3891"/>
    <lineage>
        <taxon>Eukaryota</taxon>
        <taxon>Viridiplantae</taxon>
        <taxon>Streptophyta</taxon>
        <taxon>Embryophyta</taxon>
        <taxon>Tracheophyta</taxon>
        <taxon>Spermatophyta</taxon>
        <taxon>Magnoliopsida</taxon>
        <taxon>eudicotyledons</taxon>
        <taxon>Gunneridae</taxon>
        <taxon>Pentapetalae</taxon>
        <taxon>rosids</taxon>
        <taxon>fabids</taxon>
        <taxon>Fabales</taxon>
        <taxon>Fabaceae</taxon>
        <taxon>Papilionoideae</taxon>
        <taxon>50 kb inversion clade</taxon>
        <taxon>NPAAA clade</taxon>
        <taxon>indigoferoid/millettioid clade</taxon>
        <taxon>Phaseoleae</taxon>
        <taxon>Psophocarpus</taxon>
    </lineage>
</organism>
<gene>
    <name evidence="1" type="ORF">VNO78_00293</name>
</gene>
<accession>A0AAN9XUW6</accession>
<evidence type="ECO:0000313" key="2">
    <source>
        <dbReference type="Proteomes" id="UP001386955"/>
    </source>
</evidence>
<comment type="caution">
    <text evidence="1">The sequence shown here is derived from an EMBL/GenBank/DDBJ whole genome shotgun (WGS) entry which is preliminary data.</text>
</comment>